<comment type="caution">
    <text evidence="2">The sequence shown here is derived from an EMBL/GenBank/DDBJ whole genome shotgun (WGS) entry which is preliminary data.</text>
</comment>
<accession>A0A2W2BBQ0</accession>
<dbReference type="EMBL" id="POUB01000400">
    <property type="protein sequence ID" value="PZF85041.1"/>
    <property type="molecule type" value="Genomic_DNA"/>
</dbReference>
<dbReference type="Gene3D" id="3.10.450.50">
    <property type="match status" value="1"/>
</dbReference>
<evidence type="ECO:0000313" key="3">
    <source>
        <dbReference type="Proteomes" id="UP000248749"/>
    </source>
</evidence>
<dbReference type="Proteomes" id="UP000248749">
    <property type="component" value="Unassembled WGS sequence"/>
</dbReference>
<dbReference type="AlphaFoldDB" id="A0A2W2BBQ0"/>
<proteinExistence type="predicted"/>
<evidence type="ECO:0000313" key="2">
    <source>
        <dbReference type="EMBL" id="PZF85041.1"/>
    </source>
</evidence>
<feature type="domain" description="SnoaL-like" evidence="1">
    <location>
        <begin position="10"/>
        <end position="129"/>
    </location>
</feature>
<keyword evidence="3" id="KW-1185">Reference proteome</keyword>
<dbReference type="InterPro" id="IPR032710">
    <property type="entry name" value="NTF2-like_dom_sf"/>
</dbReference>
<gene>
    <name evidence="2" type="ORF">C1I99_29955</name>
</gene>
<organism evidence="2 3">
    <name type="scientific">Micromonospora deserti</name>
    <dbReference type="NCBI Taxonomy" id="2070366"/>
    <lineage>
        <taxon>Bacteria</taxon>
        <taxon>Bacillati</taxon>
        <taxon>Actinomycetota</taxon>
        <taxon>Actinomycetes</taxon>
        <taxon>Micromonosporales</taxon>
        <taxon>Micromonosporaceae</taxon>
        <taxon>Micromonospora</taxon>
    </lineage>
</organism>
<dbReference type="InterPro" id="IPR037401">
    <property type="entry name" value="SnoaL-like"/>
</dbReference>
<dbReference type="SUPFAM" id="SSF54427">
    <property type="entry name" value="NTF2-like"/>
    <property type="match status" value="1"/>
</dbReference>
<reference evidence="2 3" key="1">
    <citation type="submission" date="2018-01" db="EMBL/GenBank/DDBJ databases">
        <title>Draft genome sequence of Salinispora sp. 13K206.</title>
        <authorList>
            <person name="Sahin N."/>
            <person name="Saygin H."/>
            <person name="Ay H."/>
        </authorList>
    </citation>
    <scope>NUCLEOTIDE SEQUENCE [LARGE SCALE GENOMIC DNA]</scope>
    <source>
        <strain evidence="2 3">13K206</strain>
    </source>
</reference>
<name>A0A2W2BBQ0_9ACTN</name>
<evidence type="ECO:0000259" key="1">
    <source>
        <dbReference type="Pfam" id="PF13577"/>
    </source>
</evidence>
<dbReference type="Pfam" id="PF13577">
    <property type="entry name" value="SnoaL_4"/>
    <property type="match status" value="1"/>
</dbReference>
<sequence length="147" mass="15649">MEVVMDGNGVADRVEIMELLGRHQIYIDLKDADGYAGLYAEDGSYESPFGGSTGRAAIKELFLGLQASGFTAGKRHMSGPAMIDIDGERATALSYYWVAETEGDPGVYATGSYRDELIKADGRWLISRRVQTLDASSVSAGTAGGDA</sequence>
<protein>
    <recommendedName>
        <fullName evidence="1">SnoaL-like domain-containing protein</fullName>
    </recommendedName>
</protein>